<name>A0A0P9TXS7_9PSED</name>
<sequence>MLSECDLILKLATPDCYQTEKAYRAVGLMAGPDPGDKSPYSGPA</sequence>
<keyword evidence="2" id="KW-1185">Reference proteome</keyword>
<evidence type="ECO:0000313" key="2">
    <source>
        <dbReference type="Proteomes" id="UP000050455"/>
    </source>
</evidence>
<dbReference type="EMBL" id="LJQT01000458">
    <property type="protein sequence ID" value="KPX80274.1"/>
    <property type="molecule type" value="Genomic_DNA"/>
</dbReference>
<comment type="caution">
    <text evidence="1">The sequence shown here is derived from an EMBL/GenBank/DDBJ whole genome shotgun (WGS) entry which is preliminary data.</text>
</comment>
<organism evidence="1 2">
    <name type="scientific">Pseudomonas meliae</name>
    <dbReference type="NCBI Taxonomy" id="86176"/>
    <lineage>
        <taxon>Bacteria</taxon>
        <taxon>Pseudomonadati</taxon>
        <taxon>Pseudomonadota</taxon>
        <taxon>Gammaproteobacteria</taxon>
        <taxon>Pseudomonadales</taxon>
        <taxon>Pseudomonadaceae</taxon>
        <taxon>Pseudomonas</taxon>
    </lineage>
</organism>
<proteinExistence type="predicted"/>
<dbReference type="Proteomes" id="UP000050455">
    <property type="component" value="Unassembled WGS sequence"/>
</dbReference>
<dbReference type="PATRIC" id="fig|86176.4.peg.2896"/>
<dbReference type="AlphaFoldDB" id="A0A0P9TXS7"/>
<protein>
    <submittedName>
        <fullName evidence="1">Uncharacterized protein</fullName>
    </submittedName>
</protein>
<evidence type="ECO:0000313" key="1">
    <source>
        <dbReference type="EMBL" id="KPX80274.1"/>
    </source>
</evidence>
<accession>A0A0P9TXS7</accession>
<gene>
    <name evidence="1" type="ORF">ALO64_02658</name>
</gene>
<reference evidence="1 2" key="1">
    <citation type="submission" date="2015-09" db="EMBL/GenBank/DDBJ databases">
        <title>Genome announcement of multiple Pseudomonas syringae strains.</title>
        <authorList>
            <person name="Thakur S."/>
            <person name="Wang P.W."/>
            <person name="Gong Y."/>
            <person name="Weir B.S."/>
            <person name="Guttman D.S."/>
        </authorList>
    </citation>
    <scope>NUCLEOTIDE SEQUENCE [LARGE SCALE GENOMIC DNA]</scope>
    <source>
        <strain evidence="1 2">ICMP6289</strain>
    </source>
</reference>